<evidence type="ECO:0000313" key="2">
    <source>
        <dbReference type="EMBL" id="GAG31034.1"/>
    </source>
</evidence>
<organism evidence="2">
    <name type="scientific">marine sediment metagenome</name>
    <dbReference type="NCBI Taxonomy" id="412755"/>
    <lineage>
        <taxon>unclassified sequences</taxon>
        <taxon>metagenomes</taxon>
        <taxon>ecological metagenomes</taxon>
    </lineage>
</organism>
<protein>
    <submittedName>
        <fullName evidence="2">Uncharacterized protein</fullName>
    </submittedName>
</protein>
<evidence type="ECO:0000256" key="1">
    <source>
        <dbReference type="SAM" id="Phobius"/>
    </source>
</evidence>
<feature type="transmembrane region" description="Helical" evidence="1">
    <location>
        <begin position="12"/>
        <end position="40"/>
    </location>
</feature>
<keyword evidence="1" id="KW-1133">Transmembrane helix</keyword>
<proteinExistence type="predicted"/>
<sequence>MTRIWRTALKRFVWILPTLLVGLAASRWTPIAAPATLLLLCGLPGQLVVRVTRLGEDWDIAGRAVLSIAFSLAVTPVLLNPVW</sequence>
<feature type="transmembrane region" description="Helical" evidence="1">
    <location>
        <begin position="60"/>
        <end position="79"/>
    </location>
</feature>
<keyword evidence="1" id="KW-0472">Membrane</keyword>
<accession>X0WJA8</accession>
<dbReference type="AlphaFoldDB" id="X0WJA8"/>
<dbReference type="EMBL" id="BARS01043967">
    <property type="protein sequence ID" value="GAG31034.1"/>
    <property type="molecule type" value="Genomic_DNA"/>
</dbReference>
<gene>
    <name evidence="2" type="ORF">S01H1_66487</name>
</gene>
<feature type="non-terminal residue" evidence="2">
    <location>
        <position position="83"/>
    </location>
</feature>
<reference evidence="2" key="1">
    <citation type="journal article" date="2014" name="Front. Microbiol.">
        <title>High frequency of phylogenetically diverse reductive dehalogenase-homologous genes in deep subseafloor sedimentary metagenomes.</title>
        <authorList>
            <person name="Kawai M."/>
            <person name="Futagami T."/>
            <person name="Toyoda A."/>
            <person name="Takaki Y."/>
            <person name="Nishi S."/>
            <person name="Hori S."/>
            <person name="Arai W."/>
            <person name="Tsubouchi T."/>
            <person name="Morono Y."/>
            <person name="Uchiyama I."/>
            <person name="Ito T."/>
            <person name="Fujiyama A."/>
            <person name="Inagaki F."/>
            <person name="Takami H."/>
        </authorList>
    </citation>
    <scope>NUCLEOTIDE SEQUENCE</scope>
    <source>
        <strain evidence="2">Expedition CK06-06</strain>
    </source>
</reference>
<name>X0WJA8_9ZZZZ</name>
<comment type="caution">
    <text evidence="2">The sequence shown here is derived from an EMBL/GenBank/DDBJ whole genome shotgun (WGS) entry which is preliminary data.</text>
</comment>
<keyword evidence="1" id="KW-0812">Transmembrane</keyword>